<proteinExistence type="predicted"/>
<evidence type="ECO:0000313" key="1">
    <source>
        <dbReference type="EMBL" id="KAF0706966.1"/>
    </source>
</evidence>
<evidence type="ECO:0000313" key="2">
    <source>
        <dbReference type="Proteomes" id="UP000469452"/>
    </source>
</evidence>
<name>A0A6A4Z9F8_APHAT</name>
<feature type="non-terminal residue" evidence="1">
    <location>
        <position position="139"/>
    </location>
</feature>
<dbReference type="EMBL" id="VJMI01019580">
    <property type="protein sequence ID" value="KAF0706966.1"/>
    <property type="molecule type" value="Genomic_DNA"/>
</dbReference>
<dbReference type="AlphaFoldDB" id="A0A6A4Z9F8"/>
<organism evidence="1 2">
    <name type="scientific">Aphanomyces astaci</name>
    <name type="common">Crayfish plague agent</name>
    <dbReference type="NCBI Taxonomy" id="112090"/>
    <lineage>
        <taxon>Eukaryota</taxon>
        <taxon>Sar</taxon>
        <taxon>Stramenopiles</taxon>
        <taxon>Oomycota</taxon>
        <taxon>Saprolegniomycetes</taxon>
        <taxon>Saprolegniales</taxon>
        <taxon>Verrucalvaceae</taxon>
        <taxon>Aphanomyces</taxon>
    </lineage>
</organism>
<sequence>MFSARGTRQAMKNLDKVESYLMEDNLLAINPIPTPAEVVPSNQDEFDRVEFAKPEEYVDRACRDDLAVLAAKPIPDPATLKVFPGWVISRYTVMAYYMRAVRTPHIREMIINDSYLPWLGDDAYETYINDAPFAPFDDP</sequence>
<accession>A0A6A4Z9F8</accession>
<dbReference type="Proteomes" id="UP000469452">
    <property type="component" value="Unassembled WGS sequence"/>
</dbReference>
<comment type="caution">
    <text evidence="1">The sequence shown here is derived from an EMBL/GenBank/DDBJ whole genome shotgun (WGS) entry which is preliminary data.</text>
</comment>
<reference evidence="1 2" key="1">
    <citation type="submission" date="2019-06" db="EMBL/GenBank/DDBJ databases">
        <title>Genomics analysis of Aphanomyces spp. identifies a new class of oomycete effector associated with host adaptation.</title>
        <authorList>
            <person name="Gaulin E."/>
        </authorList>
    </citation>
    <scope>NUCLEOTIDE SEQUENCE [LARGE SCALE GENOMIC DNA]</scope>
    <source>
        <strain evidence="1 2">E</strain>
    </source>
</reference>
<gene>
    <name evidence="1" type="ORF">AaE_013849</name>
</gene>
<protein>
    <submittedName>
        <fullName evidence="1">Uncharacterized protein</fullName>
    </submittedName>
</protein>